<dbReference type="WBParaSite" id="scaffold11252_cov193.g15421">
    <property type="protein sequence ID" value="scaffold11252_cov193.g15421"/>
    <property type="gene ID" value="scaffold11252_cov193.g15421"/>
</dbReference>
<evidence type="ECO:0000313" key="2">
    <source>
        <dbReference type="WBParaSite" id="scaffold11252_cov193.g15421"/>
    </source>
</evidence>
<evidence type="ECO:0000313" key="1">
    <source>
        <dbReference type="Proteomes" id="UP000887561"/>
    </source>
</evidence>
<accession>A0A915LID3</accession>
<organism evidence="1 2">
    <name type="scientific">Meloidogyne javanica</name>
    <name type="common">Root-knot nematode worm</name>
    <dbReference type="NCBI Taxonomy" id="6303"/>
    <lineage>
        <taxon>Eukaryota</taxon>
        <taxon>Metazoa</taxon>
        <taxon>Ecdysozoa</taxon>
        <taxon>Nematoda</taxon>
        <taxon>Chromadorea</taxon>
        <taxon>Rhabditida</taxon>
        <taxon>Tylenchina</taxon>
        <taxon>Tylenchomorpha</taxon>
        <taxon>Tylenchoidea</taxon>
        <taxon>Meloidogynidae</taxon>
        <taxon>Meloidogyninae</taxon>
        <taxon>Meloidogyne</taxon>
        <taxon>Meloidogyne incognita group</taxon>
    </lineage>
</organism>
<dbReference type="AlphaFoldDB" id="A0A915LID3"/>
<name>A0A915LID3_MELJA</name>
<proteinExistence type="predicted"/>
<dbReference type="Proteomes" id="UP000887561">
    <property type="component" value="Unplaced"/>
</dbReference>
<keyword evidence="1" id="KW-1185">Reference proteome</keyword>
<reference evidence="2" key="1">
    <citation type="submission" date="2022-11" db="UniProtKB">
        <authorList>
            <consortium name="WormBaseParasite"/>
        </authorList>
    </citation>
    <scope>IDENTIFICATION</scope>
</reference>
<protein>
    <submittedName>
        <fullName evidence="2">Uncharacterized protein</fullName>
    </submittedName>
</protein>
<sequence>MAVQAETLQKEVINPRQEENKLVDNNEWRPLHMHEVVAVAMVVKTWLRPRDKTRERLKEEANALTNEVNTSLVFEPMPITMERLRLLKEMGRSPSQSSFAAL</sequence>